<organism evidence="3 4">
    <name type="scientific">Herbiconiux moechotypicola</name>
    <dbReference type="NCBI Taxonomy" id="637393"/>
    <lineage>
        <taxon>Bacteria</taxon>
        <taxon>Bacillati</taxon>
        <taxon>Actinomycetota</taxon>
        <taxon>Actinomycetes</taxon>
        <taxon>Micrococcales</taxon>
        <taxon>Microbacteriaceae</taxon>
        <taxon>Herbiconiux</taxon>
    </lineage>
</organism>
<reference evidence="4" key="1">
    <citation type="journal article" date="2019" name="Int. J. Syst. Evol. Microbiol.">
        <title>The Global Catalogue of Microorganisms (GCM) 10K type strain sequencing project: providing services to taxonomists for standard genome sequencing and annotation.</title>
        <authorList>
            <consortium name="The Broad Institute Genomics Platform"/>
            <consortium name="The Broad Institute Genome Sequencing Center for Infectious Disease"/>
            <person name="Wu L."/>
            <person name="Ma J."/>
        </authorList>
    </citation>
    <scope>NUCLEOTIDE SEQUENCE [LARGE SCALE GENOMIC DNA]</scope>
    <source>
        <strain evidence="4">JCM 16117</strain>
    </source>
</reference>
<name>A0ABP5R4X2_9MICO</name>
<feature type="transmembrane region" description="Helical" evidence="1">
    <location>
        <begin position="68"/>
        <end position="89"/>
    </location>
</feature>
<dbReference type="RefSeq" id="WP_259481653.1">
    <property type="nucleotide sequence ID" value="NZ_BAAAQY010000016.1"/>
</dbReference>
<evidence type="ECO:0000313" key="3">
    <source>
        <dbReference type="EMBL" id="GAA2249597.1"/>
    </source>
</evidence>
<feature type="transmembrane region" description="Helical" evidence="1">
    <location>
        <begin position="101"/>
        <end position="120"/>
    </location>
</feature>
<feature type="domain" description="VanZ-like" evidence="2">
    <location>
        <begin position="4"/>
        <end position="114"/>
    </location>
</feature>
<dbReference type="Pfam" id="PF04892">
    <property type="entry name" value="VanZ"/>
    <property type="match status" value="1"/>
</dbReference>
<evidence type="ECO:0000259" key="2">
    <source>
        <dbReference type="Pfam" id="PF04892"/>
    </source>
</evidence>
<dbReference type="Proteomes" id="UP001500929">
    <property type="component" value="Unassembled WGS sequence"/>
</dbReference>
<protein>
    <recommendedName>
        <fullName evidence="2">VanZ-like domain-containing protein</fullName>
    </recommendedName>
</protein>
<keyword evidence="4" id="KW-1185">Reference proteome</keyword>
<feature type="transmembrane region" description="Helical" evidence="1">
    <location>
        <begin position="45"/>
        <end position="61"/>
    </location>
</feature>
<keyword evidence="1" id="KW-0812">Transmembrane</keyword>
<evidence type="ECO:0000313" key="4">
    <source>
        <dbReference type="Proteomes" id="UP001500929"/>
    </source>
</evidence>
<comment type="caution">
    <text evidence="3">The sequence shown here is derived from an EMBL/GenBank/DDBJ whole genome shotgun (WGS) entry which is preliminary data.</text>
</comment>
<proteinExistence type="predicted"/>
<keyword evidence="1" id="KW-0472">Membrane</keyword>
<keyword evidence="1" id="KW-1133">Transmembrane helix</keyword>
<gene>
    <name evidence="3" type="ORF">GCM10009851_38980</name>
</gene>
<sequence length="128" mass="14088">MLGVAYVVFWPTPVDSGSRGDLLRFLSVLHDHGLPRSIGYSEVEFAANVAMFVPLGVLLGLTLGPHWWWIALVVGIGFSTSIELLQYFFLPERFATYEDVVANSFGAALGTVVAGAVYSARPWRRSRL</sequence>
<evidence type="ECO:0000256" key="1">
    <source>
        <dbReference type="SAM" id="Phobius"/>
    </source>
</evidence>
<accession>A0ABP5R4X2</accession>
<dbReference type="EMBL" id="BAAAQY010000016">
    <property type="protein sequence ID" value="GAA2249597.1"/>
    <property type="molecule type" value="Genomic_DNA"/>
</dbReference>
<dbReference type="InterPro" id="IPR006976">
    <property type="entry name" value="VanZ-like"/>
</dbReference>